<feature type="transmembrane region" description="Helical" evidence="1">
    <location>
        <begin position="77"/>
        <end position="99"/>
    </location>
</feature>
<evidence type="ECO:0000256" key="1">
    <source>
        <dbReference type="SAM" id="Phobius"/>
    </source>
</evidence>
<evidence type="ECO:0000313" key="2">
    <source>
        <dbReference type="EMBL" id="PZC75505.1"/>
    </source>
</evidence>
<dbReference type="EMBL" id="KZ149994">
    <property type="protein sequence ID" value="PZC75505.1"/>
    <property type="molecule type" value="Genomic_DNA"/>
</dbReference>
<keyword evidence="1" id="KW-1133">Transmembrane helix</keyword>
<sequence length="104" mass="11871">MTGVLFCDQEGVIPRIFSASFARVARSPQPPRSAPQAPLRAASHSWIRNAPNICQWRTVNAFSPHWRLSTNLCRRRVFLSTCYYLIQHFHSVLSLPFIFLSATP</sequence>
<dbReference type="Proteomes" id="UP000249218">
    <property type="component" value="Unassembled WGS sequence"/>
</dbReference>
<evidence type="ECO:0000313" key="3">
    <source>
        <dbReference type="Proteomes" id="UP000249218"/>
    </source>
</evidence>
<accession>A0A2W1BPK8</accession>
<proteinExistence type="predicted"/>
<reference evidence="2 3" key="1">
    <citation type="journal article" date="2017" name="BMC Biol.">
        <title>Genomic innovations, transcriptional plasticity and gene loss underlying the evolution and divergence of two highly polyphagous and invasive Helicoverpa pest species.</title>
        <authorList>
            <person name="Pearce S.L."/>
            <person name="Clarke D.F."/>
            <person name="East P.D."/>
            <person name="Elfekih S."/>
            <person name="Gordon K.H."/>
            <person name="Jermiin L.S."/>
            <person name="McGaughran A."/>
            <person name="Oakeshott J.G."/>
            <person name="Papanikolaou A."/>
            <person name="Perera O.P."/>
            <person name="Rane R.V."/>
            <person name="Richards S."/>
            <person name="Tay W.T."/>
            <person name="Walsh T.K."/>
            <person name="Anderson A."/>
            <person name="Anderson C.J."/>
            <person name="Asgari S."/>
            <person name="Board P.G."/>
            <person name="Bretschneider A."/>
            <person name="Campbell P.M."/>
            <person name="Chertemps T."/>
            <person name="Christeller J.T."/>
            <person name="Coppin C.W."/>
            <person name="Downes S.J."/>
            <person name="Duan G."/>
            <person name="Farnsworth C.A."/>
            <person name="Good R.T."/>
            <person name="Han L.B."/>
            <person name="Han Y.C."/>
            <person name="Hatje K."/>
            <person name="Horne I."/>
            <person name="Huang Y.P."/>
            <person name="Hughes D.S."/>
            <person name="Jacquin-Joly E."/>
            <person name="James W."/>
            <person name="Jhangiani S."/>
            <person name="Kollmar M."/>
            <person name="Kuwar S.S."/>
            <person name="Li S."/>
            <person name="Liu N.Y."/>
            <person name="Maibeche M.T."/>
            <person name="Miller J.R."/>
            <person name="Montagne N."/>
            <person name="Perry T."/>
            <person name="Qu J."/>
            <person name="Song S.V."/>
            <person name="Sutton G.G."/>
            <person name="Vogel H."/>
            <person name="Walenz B.P."/>
            <person name="Xu W."/>
            <person name="Zhang H.J."/>
            <person name="Zou Z."/>
            <person name="Batterham P."/>
            <person name="Edwards O.R."/>
            <person name="Feyereisen R."/>
            <person name="Gibbs R.A."/>
            <person name="Heckel D.G."/>
            <person name="McGrath A."/>
            <person name="Robin C."/>
            <person name="Scherer S.E."/>
            <person name="Worley K.C."/>
            <person name="Wu Y.D."/>
        </authorList>
    </citation>
    <scope>NUCLEOTIDE SEQUENCE [LARGE SCALE GENOMIC DNA]</scope>
    <source>
        <strain evidence="2">Harm_GR_Male_#8</strain>
        <tissue evidence="2">Whole organism</tissue>
    </source>
</reference>
<keyword evidence="3" id="KW-1185">Reference proteome</keyword>
<protein>
    <submittedName>
        <fullName evidence="2">Uncharacterized protein</fullName>
    </submittedName>
</protein>
<dbReference type="AlphaFoldDB" id="A0A2W1BPK8"/>
<keyword evidence="1" id="KW-0472">Membrane</keyword>
<keyword evidence="1" id="KW-0812">Transmembrane</keyword>
<gene>
    <name evidence="2" type="primary">HaOG206046</name>
    <name evidence="2" type="ORF">B5X24_HaOG206046</name>
</gene>
<organism evidence="2 3">
    <name type="scientific">Helicoverpa armigera</name>
    <name type="common">Cotton bollworm</name>
    <name type="synonym">Heliothis armigera</name>
    <dbReference type="NCBI Taxonomy" id="29058"/>
    <lineage>
        <taxon>Eukaryota</taxon>
        <taxon>Metazoa</taxon>
        <taxon>Ecdysozoa</taxon>
        <taxon>Arthropoda</taxon>
        <taxon>Hexapoda</taxon>
        <taxon>Insecta</taxon>
        <taxon>Pterygota</taxon>
        <taxon>Neoptera</taxon>
        <taxon>Endopterygota</taxon>
        <taxon>Lepidoptera</taxon>
        <taxon>Glossata</taxon>
        <taxon>Ditrysia</taxon>
        <taxon>Noctuoidea</taxon>
        <taxon>Noctuidae</taxon>
        <taxon>Heliothinae</taxon>
        <taxon>Helicoverpa</taxon>
    </lineage>
</organism>
<name>A0A2W1BPK8_HELAM</name>